<accession>X5ECP1</accession>
<evidence type="ECO:0000256" key="2">
    <source>
        <dbReference type="ARBA" id="ARBA00023125"/>
    </source>
</evidence>
<dbReference type="InterPro" id="IPR036271">
    <property type="entry name" value="Tet_transcr_reg_TetR-rel_C_sf"/>
</dbReference>
<dbReference type="Pfam" id="PF00440">
    <property type="entry name" value="TetR_N"/>
    <property type="match status" value="1"/>
</dbReference>
<dbReference type="InterPro" id="IPR009057">
    <property type="entry name" value="Homeodomain-like_sf"/>
</dbReference>
<keyword evidence="2 4" id="KW-0238">DNA-binding</keyword>
<name>X5ECP1_9CORY</name>
<dbReference type="PANTHER" id="PTHR30055:SF151">
    <property type="entry name" value="TRANSCRIPTIONAL REGULATORY PROTEIN"/>
    <property type="match status" value="1"/>
</dbReference>
<keyword evidence="3" id="KW-0804">Transcription</keyword>
<dbReference type="InterPro" id="IPR023772">
    <property type="entry name" value="DNA-bd_HTH_TetR-type_CS"/>
</dbReference>
<dbReference type="EMBL" id="CP006842">
    <property type="protein sequence ID" value="AHW64356.1"/>
    <property type="molecule type" value="Genomic_DNA"/>
</dbReference>
<dbReference type="STRING" id="1404245.CGLY_09555"/>
<dbReference type="Proteomes" id="UP000023703">
    <property type="component" value="Chromosome"/>
</dbReference>
<dbReference type="eggNOG" id="COG1309">
    <property type="taxonomic scope" value="Bacteria"/>
</dbReference>
<dbReference type="GO" id="GO:0003700">
    <property type="term" value="F:DNA-binding transcription factor activity"/>
    <property type="evidence" value="ECO:0007669"/>
    <property type="project" value="TreeGrafter"/>
</dbReference>
<dbReference type="PROSITE" id="PS50977">
    <property type="entry name" value="HTH_TETR_2"/>
    <property type="match status" value="1"/>
</dbReference>
<evidence type="ECO:0000256" key="1">
    <source>
        <dbReference type="ARBA" id="ARBA00023015"/>
    </source>
</evidence>
<evidence type="ECO:0000256" key="3">
    <source>
        <dbReference type="ARBA" id="ARBA00023163"/>
    </source>
</evidence>
<dbReference type="HOGENOM" id="CLU_069543_2_2_11"/>
<dbReference type="Gene3D" id="1.10.357.10">
    <property type="entry name" value="Tetracycline Repressor, domain 2"/>
    <property type="match status" value="1"/>
</dbReference>
<dbReference type="SUPFAM" id="SSF46689">
    <property type="entry name" value="Homeodomain-like"/>
    <property type="match status" value="1"/>
</dbReference>
<evidence type="ECO:0000259" key="5">
    <source>
        <dbReference type="PROSITE" id="PS50977"/>
    </source>
</evidence>
<dbReference type="PANTHER" id="PTHR30055">
    <property type="entry name" value="HTH-TYPE TRANSCRIPTIONAL REGULATOR RUTR"/>
    <property type="match status" value="1"/>
</dbReference>
<gene>
    <name evidence="6" type="ORF">CGLY_09555</name>
</gene>
<organism evidence="6 7">
    <name type="scientific">Corynebacterium glyciniphilum AJ 3170</name>
    <dbReference type="NCBI Taxonomy" id="1404245"/>
    <lineage>
        <taxon>Bacteria</taxon>
        <taxon>Bacillati</taxon>
        <taxon>Actinomycetota</taxon>
        <taxon>Actinomycetes</taxon>
        <taxon>Mycobacteriales</taxon>
        <taxon>Corynebacteriaceae</taxon>
        <taxon>Corynebacterium</taxon>
    </lineage>
</organism>
<proteinExistence type="predicted"/>
<evidence type="ECO:0000313" key="7">
    <source>
        <dbReference type="Proteomes" id="UP000023703"/>
    </source>
</evidence>
<dbReference type="SUPFAM" id="SSF48498">
    <property type="entry name" value="Tetracyclin repressor-like, C-terminal domain"/>
    <property type="match status" value="1"/>
</dbReference>
<feature type="DNA-binding region" description="H-T-H motif" evidence="4">
    <location>
        <begin position="39"/>
        <end position="58"/>
    </location>
</feature>
<keyword evidence="1" id="KW-0805">Transcription regulation</keyword>
<dbReference type="AlphaFoldDB" id="X5ECP1"/>
<evidence type="ECO:0000256" key="4">
    <source>
        <dbReference type="PROSITE-ProRule" id="PRU00335"/>
    </source>
</evidence>
<dbReference type="KEGG" id="cgy:CGLY_09555"/>
<protein>
    <submittedName>
        <fullName evidence="6">Transcriptional regulator, TetR-family</fullName>
    </submittedName>
</protein>
<evidence type="ECO:0000313" key="6">
    <source>
        <dbReference type="EMBL" id="AHW64356.1"/>
    </source>
</evidence>
<reference evidence="6 7" key="1">
    <citation type="journal article" date="2015" name="Int. J. Syst. Evol. Microbiol.">
        <title>Revisiting Corynebacterium glyciniphilum (ex Kubota et al., 1972) sp. nov., nom. rev., isolated from putrefied banana.</title>
        <authorList>
            <person name="Al-Dilaimi A."/>
            <person name="Bednarz H."/>
            <person name="Lomker A."/>
            <person name="Niehaus K."/>
            <person name="Kalinowski J."/>
            <person name="Ruckert C."/>
        </authorList>
    </citation>
    <scope>NUCLEOTIDE SEQUENCE [LARGE SCALE GENOMIC DNA]</scope>
    <source>
        <strain evidence="6">AJ 3170</strain>
    </source>
</reference>
<dbReference type="InterPro" id="IPR001647">
    <property type="entry name" value="HTH_TetR"/>
</dbReference>
<dbReference type="Gene3D" id="1.10.10.60">
    <property type="entry name" value="Homeodomain-like"/>
    <property type="match status" value="1"/>
</dbReference>
<feature type="domain" description="HTH tetR-type" evidence="5">
    <location>
        <begin position="16"/>
        <end position="76"/>
    </location>
</feature>
<sequence length="190" mass="19850">MVGRKLHRVITLGGVQLNRDRILTAAFDILAEYGLGDLTMRRLARTLDVAPGALYWHFPSKQDLLGGIAGRILEAATPVEQAEHPTSDWRERAYATASALLEQLLGVRDGAEVVAAALAAGTAAQDPAGTLADALTGSPAVDRELTGWVLSRYLLGAATDVQTAQAAGATPRTVAQVLSGVDLVLDGIGN</sequence>
<keyword evidence="7" id="KW-1185">Reference proteome</keyword>
<dbReference type="InterPro" id="IPR050109">
    <property type="entry name" value="HTH-type_TetR-like_transc_reg"/>
</dbReference>
<dbReference type="PROSITE" id="PS01081">
    <property type="entry name" value="HTH_TETR_1"/>
    <property type="match status" value="1"/>
</dbReference>
<dbReference type="PRINTS" id="PR00455">
    <property type="entry name" value="HTHTETR"/>
</dbReference>
<dbReference type="GO" id="GO:0000976">
    <property type="term" value="F:transcription cis-regulatory region binding"/>
    <property type="evidence" value="ECO:0007669"/>
    <property type="project" value="TreeGrafter"/>
</dbReference>